<dbReference type="Proteomes" id="UP000007241">
    <property type="component" value="Unassembled WGS sequence"/>
</dbReference>
<dbReference type="InterPro" id="IPR026147">
    <property type="entry name" value="Rab3GAP1_conserved"/>
</dbReference>
<dbReference type="GO" id="GO:2000786">
    <property type="term" value="P:positive regulation of autophagosome assembly"/>
    <property type="evidence" value="ECO:0000318"/>
    <property type="project" value="GO_Central"/>
</dbReference>
<dbReference type="Pfam" id="PF13890">
    <property type="entry name" value="Rab3-GTPase_cat"/>
    <property type="match status" value="1"/>
</dbReference>
<name>F4NYG7_BATDJ</name>
<feature type="domain" description="Rab3GAP catalytic subunit conserved" evidence="7">
    <location>
        <begin position="1147"/>
        <end position="1295"/>
    </location>
</feature>
<dbReference type="InterPro" id="IPR045700">
    <property type="entry name" value="Rab3GAP1"/>
</dbReference>
<comment type="subcellular location">
    <subcellularLocation>
        <location evidence="1">Cytoplasm</location>
    </subcellularLocation>
</comment>
<proteinExistence type="inferred from homology"/>
<evidence type="ECO:0000256" key="1">
    <source>
        <dbReference type="ARBA" id="ARBA00004496"/>
    </source>
</evidence>
<gene>
    <name evidence="8" type="ORF">BATDEDRAFT_34532</name>
</gene>
<dbReference type="HOGENOM" id="CLU_249852_0_0_1"/>
<dbReference type="InParanoid" id="F4NYG7"/>
<sequence length="1477" mass="164448">MAKWKYCLDSVKHFKTKWRFTRNSTFSQTRQCHYQTTLPVKWKKSLKLLTIRQSASTFERLVVSIESILTKWGVDQGRLGVLDSVGTAAITCNSTGRSTSKTTTHGIGMPSLDSSIPNQDSLKSHIRYKTIVFEEQTYTISYHSLPTPIASSFLETSSDIKHFQDQQPQCSLPESISEYFPVIHSMAEFLTYPGYTSSSSRGFDASRITAAARNLAGGATNAGSTSTTSILEHHSLLHRWTSLTHFLVFSGVQTFQNRWSPDAIYNGIDEDDTEFTSARSGMVDINTSKLFSSAFSLALSNIMCTLPVFIQTGQTWKRVYQGLVVSTCHSGSSIPGFESMGMREAVQRYRMSVLPYSPPAYATLLSICNIFKDRFDLNHSDIPSADINKYIFASIATRYVYEFNSIEAADFKQLPQEFQVAGVFTPLVMDIPSPILRLTLETYYPVAPINSYIGVSIDPTLSPNWNLSIANVSDPKCSYLSNMLKSVIAGWLDAMPDNPSIHAISTDHMLLPGGFYNGSGLSNIRSLDNPRQRLVDHHDVMDTVRFMIQTAEVVPRFQRNTHATTPYMTPSSLLQTSATTDIPSTFTFSPSNTPISDRMLMRSTNQLISQLQYQSATVPMNSPLWLMGVRLLDACLLRPKHLRYDAGILALLKGVWEEFINELSQLWDLNAFIPGVDICVADDNGQTSGKKVDVDMRYTLMHQKLAMLNCCMFRKTGMYPSAETIALQKETHKNKAEDKLDAGSIKVNTGSLKSTIAQQFIPTRLFGTLTDMAMATVGDSVDTISKVISKSSHSHIHSSQAMPAADMMAGKGNVGFESNYVAHGNKQDTQPSVASKTPVVNENVVFESIESTAPQTSNTLSTVMAHTNNEGREQYINKWGNSLPSTALPTEAKLIGPQNDVHNDFSSKMSLNTRRTDAQGSSNSSYCSEMDSLARRSVGHRPPSSYGSSRIGSRETHMMIKPGHSSYMDTLNTSMQTVLTNFEGTSWTSDRSWDRFSVHEQASISTHPQDTLLQSNIPSPVEPRNMFNGASTEPDLMFEPMEGWVDGKTAVTLQRPTRVLTESGADDTNSFMADLNIGQVSAVSNELAGSFVEVKDMRVFQQRNQGNGVLPNTLSTSLPSYADAILDTTRDANVSIKHASDIETIDDDERKGELALLEGMLLIANGQPMWEPQTQESGYMTEDMVREQEQILESLGTSADAAKLRARMQCAQLVSDMEAFKAANPGAMLEDFVRWHSPRDWIEEVGEIGRLSGRMTDSGNLWRECWERARRVPASQQKALFDFEKESAKALHYLESMSLYQILSELMPTFFLIVYDSLSKHPIASAIPFICQSVDKIGQQIATIRWCDIGPDACDSLNEIISEIRQTEVYIYQCVSLLCKLPGQYELVNRLVQSQQAAVVGHERDSVFKLFGNDENGSFPFPYAREFILQSVKLPKHTPYSQSSALLKGKGIYARLFALLMDSEFRLVECIQTPRMY</sequence>
<dbReference type="OMA" id="QIRWHWE"/>
<dbReference type="GO" id="GO:0005096">
    <property type="term" value="F:GTPase activator activity"/>
    <property type="evidence" value="ECO:0000318"/>
    <property type="project" value="GO_Central"/>
</dbReference>
<dbReference type="RefSeq" id="XP_006677396.1">
    <property type="nucleotide sequence ID" value="XM_006677333.1"/>
</dbReference>
<dbReference type="PANTHER" id="PTHR21422:SF9">
    <property type="entry name" value="RAB3 GTPASE-ACTIVATING PROTEIN CATALYTIC SUBUNIT"/>
    <property type="match status" value="1"/>
</dbReference>
<keyword evidence="9" id="KW-1185">Reference proteome</keyword>
<dbReference type="OrthoDB" id="17346at2759"/>
<evidence type="ECO:0000256" key="4">
    <source>
        <dbReference type="ARBA" id="ARBA00022468"/>
    </source>
</evidence>
<feature type="region of interest" description="Disordered" evidence="6">
    <location>
        <begin position="1003"/>
        <end position="1022"/>
    </location>
</feature>
<comment type="similarity">
    <text evidence="2">Belongs to the Rab3-GAP catalytic subunit family.</text>
</comment>
<protein>
    <recommendedName>
        <fullName evidence="3">Rab3 GTPase-activating protein catalytic subunit</fullName>
    </recommendedName>
</protein>
<feature type="compositionally biased region" description="Polar residues" evidence="6">
    <location>
        <begin position="1003"/>
        <end position="1018"/>
    </location>
</feature>
<feature type="compositionally biased region" description="Polar residues" evidence="6">
    <location>
        <begin position="912"/>
        <end position="927"/>
    </location>
</feature>
<evidence type="ECO:0000256" key="2">
    <source>
        <dbReference type="ARBA" id="ARBA00008856"/>
    </source>
</evidence>
<dbReference type="GO" id="GO:0005737">
    <property type="term" value="C:cytoplasm"/>
    <property type="evidence" value="ECO:0007669"/>
    <property type="project" value="UniProtKB-SubCell"/>
</dbReference>
<organism evidence="8 9">
    <name type="scientific">Batrachochytrium dendrobatidis (strain JAM81 / FGSC 10211)</name>
    <name type="common">Frog chytrid fungus</name>
    <dbReference type="NCBI Taxonomy" id="684364"/>
    <lineage>
        <taxon>Eukaryota</taxon>
        <taxon>Fungi</taxon>
        <taxon>Fungi incertae sedis</taxon>
        <taxon>Chytridiomycota</taxon>
        <taxon>Chytridiomycota incertae sedis</taxon>
        <taxon>Chytridiomycetes</taxon>
        <taxon>Rhizophydiales</taxon>
        <taxon>Rhizophydiales incertae sedis</taxon>
        <taxon>Batrachochytrium</taxon>
    </lineage>
</organism>
<evidence type="ECO:0000256" key="3">
    <source>
        <dbReference type="ARBA" id="ARBA00015817"/>
    </source>
</evidence>
<dbReference type="GeneID" id="18240478"/>
<dbReference type="EMBL" id="GL882881">
    <property type="protein sequence ID" value="EGF82022.1"/>
    <property type="molecule type" value="Genomic_DNA"/>
</dbReference>
<dbReference type="PANTHER" id="PTHR21422">
    <property type="entry name" value="RAB3 GTPASE-ACTIVATING PROTEIN CATALYTIC SUBUNIT"/>
    <property type="match status" value="1"/>
</dbReference>
<evidence type="ECO:0000313" key="9">
    <source>
        <dbReference type="Proteomes" id="UP000007241"/>
    </source>
</evidence>
<accession>F4NYG7</accession>
<evidence type="ECO:0000256" key="5">
    <source>
        <dbReference type="ARBA" id="ARBA00022490"/>
    </source>
</evidence>
<keyword evidence="5" id="KW-0963">Cytoplasm</keyword>
<evidence type="ECO:0000313" key="8">
    <source>
        <dbReference type="EMBL" id="EGF82022.1"/>
    </source>
</evidence>
<evidence type="ECO:0000259" key="7">
    <source>
        <dbReference type="Pfam" id="PF13890"/>
    </source>
</evidence>
<feature type="region of interest" description="Disordered" evidence="6">
    <location>
        <begin position="912"/>
        <end position="953"/>
    </location>
</feature>
<evidence type="ECO:0000256" key="6">
    <source>
        <dbReference type="SAM" id="MobiDB-lite"/>
    </source>
</evidence>
<reference evidence="8 9" key="1">
    <citation type="submission" date="2009-12" db="EMBL/GenBank/DDBJ databases">
        <title>The draft genome of Batrachochytrium dendrobatidis.</title>
        <authorList>
            <consortium name="US DOE Joint Genome Institute (JGI-PGF)"/>
            <person name="Kuo A."/>
            <person name="Salamov A."/>
            <person name="Schmutz J."/>
            <person name="Lucas S."/>
            <person name="Pitluck S."/>
            <person name="Rosenblum E."/>
            <person name="Stajich J."/>
            <person name="Eisen M."/>
            <person name="Grigoriev I.V."/>
        </authorList>
    </citation>
    <scope>NUCLEOTIDE SEQUENCE [LARGE SCALE GENOMIC DNA]</scope>
    <source>
        <strain evidence="9">JAM81 / FGSC 10211</strain>
    </source>
</reference>
<dbReference type="STRING" id="684364.F4NYG7"/>
<keyword evidence="4" id="KW-0343">GTPase activation</keyword>